<dbReference type="PATRIC" id="fig|68223.7.peg.2250"/>
<dbReference type="OrthoDB" id="9802256at2"/>
<comment type="caution">
    <text evidence="1">The sequence shown here is derived from an EMBL/GenBank/DDBJ whole genome shotgun (WGS) entry which is preliminary data.</text>
</comment>
<reference evidence="1 2" key="1">
    <citation type="submission" date="2015-02" db="EMBL/GenBank/DDBJ databases">
        <authorList>
            <person name="Ju K.-S."/>
            <person name="Doroghazi J.R."/>
            <person name="Metcalf W."/>
        </authorList>
    </citation>
    <scope>NUCLEOTIDE SEQUENCE [LARGE SCALE GENOMIC DNA]</scope>
    <source>
        <strain evidence="1 2">NRRL ISP-5550</strain>
    </source>
</reference>
<name>A0A0F4J189_9ACTN</name>
<keyword evidence="2" id="KW-1185">Reference proteome</keyword>
<dbReference type="Pfam" id="PF07040">
    <property type="entry name" value="DUF1326"/>
    <property type="match status" value="1"/>
</dbReference>
<dbReference type="STRING" id="68223.GCA_002028425_06265"/>
<organism evidence="1 2">
    <name type="scientific">Streptomyces katrae</name>
    <dbReference type="NCBI Taxonomy" id="68223"/>
    <lineage>
        <taxon>Bacteria</taxon>
        <taxon>Bacillati</taxon>
        <taxon>Actinomycetota</taxon>
        <taxon>Actinomycetes</taxon>
        <taxon>Kitasatosporales</taxon>
        <taxon>Streptomycetaceae</taxon>
        <taxon>Streptomyces</taxon>
    </lineage>
</organism>
<sequence>MAWRIEGTYFENCNCDMVCPCSTSGLSAPADQDRCRVTLAFHVDSGQVDDVDVGGLTVAVVADAPKLMSEGGWRLGMIMDEAASPEQAEALGAVFSGQRGGPMGDLAPLVGEILGLETARIDYADDDRSHRVKIGDAVDIEVEDFVSPLDATGKGVRVSGVGFPADTLAAGLAKRSRVNAFGLEFGNEGKNAFSAPFSWAA</sequence>
<proteinExistence type="predicted"/>
<accession>A0A0F4J189</accession>
<dbReference type="RefSeq" id="WP_045950658.1">
    <property type="nucleotide sequence ID" value="NZ_JZWV01000910.1"/>
</dbReference>
<gene>
    <name evidence="1" type="ORF">VR44_29425</name>
</gene>
<dbReference type="Proteomes" id="UP000033551">
    <property type="component" value="Unassembled WGS sequence"/>
</dbReference>
<dbReference type="EMBL" id="JZWV01000910">
    <property type="protein sequence ID" value="KJY26691.1"/>
    <property type="molecule type" value="Genomic_DNA"/>
</dbReference>
<evidence type="ECO:0000313" key="2">
    <source>
        <dbReference type="Proteomes" id="UP000033551"/>
    </source>
</evidence>
<dbReference type="InterPro" id="IPR009758">
    <property type="entry name" value="DUF1326"/>
</dbReference>
<evidence type="ECO:0000313" key="1">
    <source>
        <dbReference type="EMBL" id="KJY26691.1"/>
    </source>
</evidence>
<dbReference type="AlphaFoldDB" id="A0A0F4J189"/>
<protein>
    <submittedName>
        <fullName evidence="1">VldV</fullName>
    </submittedName>
</protein>